<proteinExistence type="inferred from homology"/>
<keyword evidence="4 5" id="KW-0808">Transferase</keyword>
<dbReference type="InterPro" id="IPR035595">
    <property type="entry name" value="UDP_glycos_trans_CS"/>
</dbReference>
<dbReference type="InterPro" id="IPR002213">
    <property type="entry name" value="UDP_glucos_trans"/>
</dbReference>
<evidence type="ECO:0000256" key="2">
    <source>
        <dbReference type="ARBA" id="ARBA00009995"/>
    </source>
</evidence>
<name>A0AAW1GVM7_SAPOF</name>
<comment type="pathway">
    <text evidence="1">Secondary metabolite biosynthesis; terpenoid biosynthesis.</text>
</comment>
<dbReference type="EC" id="2.4.1.-" evidence="6"/>
<dbReference type="EMBL" id="JBDFQZ010000014">
    <property type="protein sequence ID" value="KAK9667133.1"/>
    <property type="molecule type" value="Genomic_DNA"/>
</dbReference>
<dbReference type="CDD" id="cd03784">
    <property type="entry name" value="GT1_Gtf-like"/>
    <property type="match status" value="1"/>
</dbReference>
<dbReference type="Pfam" id="PF00201">
    <property type="entry name" value="UDPGT"/>
    <property type="match status" value="1"/>
</dbReference>
<evidence type="ECO:0000256" key="1">
    <source>
        <dbReference type="ARBA" id="ARBA00004721"/>
    </source>
</evidence>
<dbReference type="SUPFAM" id="SSF53756">
    <property type="entry name" value="UDP-Glycosyltransferase/glycogen phosphorylase"/>
    <property type="match status" value="1"/>
</dbReference>
<evidence type="ECO:0000256" key="6">
    <source>
        <dbReference type="RuleBase" id="RU362057"/>
    </source>
</evidence>
<dbReference type="AlphaFoldDB" id="A0AAW1GVM7"/>
<dbReference type="Proteomes" id="UP001443914">
    <property type="component" value="Unassembled WGS sequence"/>
</dbReference>
<dbReference type="GO" id="GO:0035251">
    <property type="term" value="F:UDP-glucosyltransferase activity"/>
    <property type="evidence" value="ECO:0007669"/>
    <property type="project" value="TreeGrafter"/>
</dbReference>
<evidence type="ECO:0000313" key="7">
    <source>
        <dbReference type="EMBL" id="KAK9667133.1"/>
    </source>
</evidence>
<sequence>MANEAQPMHVVVFPFLAHGHMIPALDIARLFATRDVKSTIITTPVNAPIFTKAIEHGNRTKDLNINVEIFRFPSQEVGLPEGCENREQVSGWGMSQLFFRATEMLQEQLEQYLEKARPTCLIADTFYPWATESTSSFNIPRLVFHGSGYFPLCAQDNILQYAPFKNISSDDEMCTLTPFPDKVAFLRTQVPKHFWGDEDNAHRKKMELIRKSELESYGVIVNSFYELESEYADFFRKELGRKTWHVGPVSLINRSFEEKALRGKQASIDEYECLAWLDSKKPCSVVYVSFGSITTFIASQLHEIANALENSGQNFIWVVRNVENEDWLPAMFEQRMDGKGLIIRGWAPQILILKHEAVGAFVTHCGWNSTLESISAGVPTVTWPMFADQFYIEKLVTQILKVGVSVGAKKWSMVPSAEHVIKSEAIEKGLMEILKGEMAEQMRHRAKELKEMAYNAVAEGGSSQSELTKLITELRSYHTQSRESS</sequence>
<evidence type="ECO:0000256" key="3">
    <source>
        <dbReference type="ARBA" id="ARBA00022676"/>
    </source>
</evidence>
<dbReference type="Gene3D" id="3.40.50.2000">
    <property type="entry name" value="Glycogen Phosphorylase B"/>
    <property type="match status" value="2"/>
</dbReference>
<dbReference type="PROSITE" id="PS00375">
    <property type="entry name" value="UDPGT"/>
    <property type="match status" value="1"/>
</dbReference>
<dbReference type="FunFam" id="3.40.50.2000:FF:000071">
    <property type="entry name" value="Glycosyltransferase"/>
    <property type="match status" value="1"/>
</dbReference>
<accession>A0AAW1GVM7</accession>
<protein>
    <recommendedName>
        <fullName evidence="6">Glycosyltransferase</fullName>
        <ecNumber evidence="6">2.4.1.-</ecNumber>
    </recommendedName>
</protein>
<dbReference type="PANTHER" id="PTHR48047">
    <property type="entry name" value="GLYCOSYLTRANSFERASE"/>
    <property type="match status" value="1"/>
</dbReference>
<dbReference type="GO" id="GO:0016135">
    <property type="term" value="P:saponin biosynthetic process"/>
    <property type="evidence" value="ECO:0007669"/>
    <property type="project" value="UniProtKB-ARBA"/>
</dbReference>
<dbReference type="FunFam" id="3.40.50.2000:FF:000047">
    <property type="entry name" value="Glycosyltransferase"/>
    <property type="match status" value="1"/>
</dbReference>
<gene>
    <name evidence="7" type="ORF">RND81_14G235400</name>
</gene>
<evidence type="ECO:0000256" key="4">
    <source>
        <dbReference type="ARBA" id="ARBA00022679"/>
    </source>
</evidence>
<dbReference type="GO" id="GO:0016104">
    <property type="term" value="P:triterpenoid biosynthetic process"/>
    <property type="evidence" value="ECO:0007669"/>
    <property type="project" value="UniProtKB-ARBA"/>
</dbReference>
<dbReference type="PANTHER" id="PTHR48047:SF45">
    <property type="entry name" value="SCOPOLETIN GLUCOSYLTRANSFERASE-LIKE"/>
    <property type="match status" value="1"/>
</dbReference>
<reference evidence="7" key="1">
    <citation type="submission" date="2024-03" db="EMBL/GenBank/DDBJ databases">
        <title>WGS assembly of Saponaria officinalis var. Norfolk2.</title>
        <authorList>
            <person name="Jenkins J."/>
            <person name="Shu S."/>
            <person name="Grimwood J."/>
            <person name="Barry K."/>
            <person name="Goodstein D."/>
            <person name="Schmutz J."/>
            <person name="Leebens-Mack J."/>
            <person name="Osbourn A."/>
        </authorList>
    </citation>
    <scope>NUCLEOTIDE SEQUENCE [LARGE SCALE GENOMIC DNA]</scope>
    <source>
        <strain evidence="7">JIC</strain>
    </source>
</reference>
<comment type="similarity">
    <text evidence="2 5">Belongs to the UDP-glycosyltransferase family.</text>
</comment>
<evidence type="ECO:0000313" key="8">
    <source>
        <dbReference type="Proteomes" id="UP001443914"/>
    </source>
</evidence>
<organism evidence="7 8">
    <name type="scientific">Saponaria officinalis</name>
    <name type="common">Common soapwort</name>
    <name type="synonym">Lychnis saponaria</name>
    <dbReference type="NCBI Taxonomy" id="3572"/>
    <lineage>
        <taxon>Eukaryota</taxon>
        <taxon>Viridiplantae</taxon>
        <taxon>Streptophyta</taxon>
        <taxon>Embryophyta</taxon>
        <taxon>Tracheophyta</taxon>
        <taxon>Spermatophyta</taxon>
        <taxon>Magnoliopsida</taxon>
        <taxon>eudicotyledons</taxon>
        <taxon>Gunneridae</taxon>
        <taxon>Pentapetalae</taxon>
        <taxon>Caryophyllales</taxon>
        <taxon>Caryophyllaceae</taxon>
        <taxon>Caryophylleae</taxon>
        <taxon>Saponaria</taxon>
    </lineage>
</organism>
<evidence type="ECO:0000256" key="5">
    <source>
        <dbReference type="RuleBase" id="RU003718"/>
    </source>
</evidence>
<comment type="caution">
    <text evidence="7">The sequence shown here is derived from an EMBL/GenBank/DDBJ whole genome shotgun (WGS) entry which is preliminary data.</text>
</comment>
<keyword evidence="8" id="KW-1185">Reference proteome</keyword>
<keyword evidence="3 5" id="KW-0328">Glycosyltransferase</keyword>